<dbReference type="Proteomes" id="UP000600918">
    <property type="component" value="Unassembled WGS sequence"/>
</dbReference>
<evidence type="ECO:0000313" key="3">
    <source>
        <dbReference type="Proteomes" id="UP000600918"/>
    </source>
</evidence>
<protein>
    <submittedName>
        <fullName evidence="2">Uncharacterized protein</fullName>
    </submittedName>
</protein>
<dbReference type="EMBL" id="JACSDY010000011">
    <property type="protein sequence ID" value="KAF7415377.1"/>
    <property type="molecule type" value="Genomic_DNA"/>
</dbReference>
<keyword evidence="3" id="KW-1185">Reference proteome</keyword>
<comment type="caution">
    <text evidence="2">The sequence shown here is derived from an EMBL/GenBank/DDBJ whole genome shotgun (WGS) entry which is preliminary data.</text>
</comment>
<gene>
    <name evidence="2" type="ORF">H0235_011969</name>
</gene>
<dbReference type="AlphaFoldDB" id="A0A834U3P8"/>
<sequence length="76" mass="8497">MEPSRRGVTTIRNPGVYLIKCNPLPEYRLVASTEYCDAISWLPLRRSDAVILPPPTTPNQPRNARARASTNALVHI</sequence>
<name>A0A834U3P8_VESPE</name>
<proteinExistence type="predicted"/>
<accession>A0A834U3P8</accession>
<evidence type="ECO:0000256" key="1">
    <source>
        <dbReference type="SAM" id="MobiDB-lite"/>
    </source>
</evidence>
<evidence type="ECO:0000313" key="2">
    <source>
        <dbReference type="EMBL" id="KAF7415377.1"/>
    </source>
</evidence>
<feature type="region of interest" description="Disordered" evidence="1">
    <location>
        <begin position="52"/>
        <end position="76"/>
    </location>
</feature>
<reference evidence="2" key="1">
    <citation type="journal article" date="2020" name="G3 (Bethesda)">
        <title>High-Quality Assemblies for Three Invasive Social Wasps from the &lt;i&gt;Vespula&lt;/i&gt; Genus.</title>
        <authorList>
            <person name="Harrop T.W.R."/>
            <person name="Guhlin J."/>
            <person name="McLaughlin G.M."/>
            <person name="Permina E."/>
            <person name="Stockwell P."/>
            <person name="Gilligan J."/>
            <person name="Le Lec M.F."/>
            <person name="Gruber M.A.M."/>
            <person name="Quinn O."/>
            <person name="Lovegrove M."/>
            <person name="Duncan E.J."/>
            <person name="Remnant E.J."/>
            <person name="Van Eeckhoven J."/>
            <person name="Graham B."/>
            <person name="Knapp R.A."/>
            <person name="Langford K.W."/>
            <person name="Kronenberg Z."/>
            <person name="Press M.O."/>
            <person name="Eacker S.M."/>
            <person name="Wilson-Rankin E.E."/>
            <person name="Purcell J."/>
            <person name="Lester P.J."/>
            <person name="Dearden P.K."/>
        </authorList>
    </citation>
    <scope>NUCLEOTIDE SEQUENCE</scope>
    <source>
        <strain evidence="2">Volc-1</strain>
    </source>
</reference>
<organism evidence="2 3">
    <name type="scientific">Vespula pensylvanica</name>
    <name type="common">Western yellow jacket</name>
    <name type="synonym">Wasp</name>
    <dbReference type="NCBI Taxonomy" id="30213"/>
    <lineage>
        <taxon>Eukaryota</taxon>
        <taxon>Metazoa</taxon>
        <taxon>Ecdysozoa</taxon>
        <taxon>Arthropoda</taxon>
        <taxon>Hexapoda</taxon>
        <taxon>Insecta</taxon>
        <taxon>Pterygota</taxon>
        <taxon>Neoptera</taxon>
        <taxon>Endopterygota</taxon>
        <taxon>Hymenoptera</taxon>
        <taxon>Apocrita</taxon>
        <taxon>Aculeata</taxon>
        <taxon>Vespoidea</taxon>
        <taxon>Vespidae</taxon>
        <taxon>Vespinae</taxon>
        <taxon>Vespula</taxon>
    </lineage>
</organism>